<evidence type="ECO:0000313" key="2">
    <source>
        <dbReference type="Proteomes" id="UP000246464"/>
    </source>
</evidence>
<dbReference type="AlphaFoldDB" id="A0A2U9B429"/>
<keyword evidence="2" id="KW-1185">Reference proteome</keyword>
<dbReference type="EMBL" id="CP026245">
    <property type="protein sequence ID" value="AWO98488.1"/>
    <property type="molecule type" value="Genomic_DNA"/>
</dbReference>
<proteinExistence type="predicted"/>
<name>A0A2U9B429_SCOMX</name>
<sequence>MLFLRCDCSQALRGAPSGFVEPGTQVNPGSSFNLLRQNAVWIASFGEGFPSNHNRVSDNGRGLCRDAERTTTKMAAADDQAFD</sequence>
<protein>
    <submittedName>
        <fullName evidence="1">Uncharacterized protein</fullName>
    </submittedName>
</protein>
<dbReference type="Proteomes" id="UP000246464">
    <property type="component" value="Chromosome 3"/>
</dbReference>
<accession>A0A2U9B429</accession>
<reference evidence="1 2" key="1">
    <citation type="submission" date="2017-12" db="EMBL/GenBank/DDBJ databases">
        <title>Integrating genomic resources of turbot (Scophthalmus maximus) in depth evaluation of genetic and physical mapping variation across individuals.</title>
        <authorList>
            <person name="Martinez P."/>
        </authorList>
    </citation>
    <scope>NUCLEOTIDE SEQUENCE [LARGE SCALE GENOMIC DNA]</scope>
</reference>
<evidence type="ECO:0000313" key="1">
    <source>
        <dbReference type="EMBL" id="AWO98488.1"/>
    </source>
</evidence>
<organism evidence="1 2">
    <name type="scientific">Scophthalmus maximus</name>
    <name type="common">Turbot</name>
    <name type="synonym">Psetta maxima</name>
    <dbReference type="NCBI Taxonomy" id="52904"/>
    <lineage>
        <taxon>Eukaryota</taxon>
        <taxon>Metazoa</taxon>
        <taxon>Chordata</taxon>
        <taxon>Craniata</taxon>
        <taxon>Vertebrata</taxon>
        <taxon>Euteleostomi</taxon>
        <taxon>Actinopterygii</taxon>
        <taxon>Neopterygii</taxon>
        <taxon>Teleostei</taxon>
        <taxon>Neoteleostei</taxon>
        <taxon>Acanthomorphata</taxon>
        <taxon>Carangaria</taxon>
        <taxon>Pleuronectiformes</taxon>
        <taxon>Pleuronectoidei</taxon>
        <taxon>Scophthalmidae</taxon>
        <taxon>Scophthalmus</taxon>
    </lineage>
</organism>
<gene>
    <name evidence="1" type="ORF">SMAX5B_008409</name>
</gene>